<organism evidence="2 3">
    <name type="scientific">Salmonirosea aquatica</name>
    <dbReference type="NCBI Taxonomy" id="2654236"/>
    <lineage>
        <taxon>Bacteria</taxon>
        <taxon>Pseudomonadati</taxon>
        <taxon>Bacteroidota</taxon>
        <taxon>Cytophagia</taxon>
        <taxon>Cytophagales</taxon>
        <taxon>Spirosomataceae</taxon>
        <taxon>Salmonirosea</taxon>
    </lineage>
</organism>
<evidence type="ECO:0000313" key="3">
    <source>
        <dbReference type="Proteomes" id="UP000479293"/>
    </source>
</evidence>
<protein>
    <submittedName>
        <fullName evidence="2">Uncharacterized protein</fullName>
    </submittedName>
</protein>
<feature type="transmembrane region" description="Helical" evidence="1">
    <location>
        <begin position="305"/>
        <end position="325"/>
    </location>
</feature>
<keyword evidence="1" id="KW-1133">Transmembrane helix</keyword>
<keyword evidence="1" id="KW-0472">Membrane</keyword>
<comment type="caution">
    <text evidence="2">The sequence shown here is derived from an EMBL/GenBank/DDBJ whole genome shotgun (WGS) entry which is preliminary data.</text>
</comment>
<feature type="transmembrane region" description="Helical" evidence="1">
    <location>
        <begin position="366"/>
        <end position="386"/>
    </location>
</feature>
<gene>
    <name evidence="2" type="ORF">GBK04_16785</name>
</gene>
<feature type="transmembrane region" description="Helical" evidence="1">
    <location>
        <begin position="239"/>
        <end position="262"/>
    </location>
</feature>
<feature type="transmembrane region" description="Helical" evidence="1">
    <location>
        <begin position="340"/>
        <end position="359"/>
    </location>
</feature>
<keyword evidence="1" id="KW-0812">Transmembrane</keyword>
<name>A0A7C9F4D8_9BACT</name>
<feature type="transmembrane region" description="Helical" evidence="1">
    <location>
        <begin position="210"/>
        <end position="227"/>
    </location>
</feature>
<feature type="transmembrane region" description="Helical" evidence="1">
    <location>
        <begin position="98"/>
        <end position="118"/>
    </location>
</feature>
<dbReference type="EMBL" id="WHLY01000002">
    <property type="protein sequence ID" value="MPR34965.1"/>
    <property type="molecule type" value="Genomic_DNA"/>
</dbReference>
<feature type="transmembrane region" description="Helical" evidence="1">
    <location>
        <begin position="148"/>
        <end position="167"/>
    </location>
</feature>
<feature type="transmembrane region" description="Helical" evidence="1">
    <location>
        <begin position="268"/>
        <end position="293"/>
    </location>
</feature>
<evidence type="ECO:0000313" key="2">
    <source>
        <dbReference type="EMBL" id="MPR34965.1"/>
    </source>
</evidence>
<dbReference type="AlphaFoldDB" id="A0A7C9F4D8"/>
<feature type="transmembrane region" description="Helical" evidence="1">
    <location>
        <begin position="174"/>
        <end position="204"/>
    </location>
</feature>
<dbReference type="RefSeq" id="WP_152761622.1">
    <property type="nucleotide sequence ID" value="NZ_WHLY01000002.1"/>
</dbReference>
<accession>A0A7C9F4D8</accession>
<proteinExistence type="predicted"/>
<sequence>MGLDQNVLKAPNHYSTWLSLGLTLFPMLAYSIYLWTNTANLPYADDIPAILKAITDYLSGRNSLLEVLFRRHNEHPILLARLMAITQVLLIGEVNFKTLALIGSCSLIGIAFLLWRVSGINRSQLIYFAPVCFILFQAQLVSASIWTMVVWSNIMVIFTAFLSLWWLTLPGKRFIWLAATLLFATVFINGNGLLLIPAGLVVLYLSRSGTEHWVLWSLVSMIALFFYSQTGEPISFPQLSLTFFIATLINWMAFIGAYFSLVAHTMDYISIGMGFLIGGVLLSYVILAFALRARPSLSYNWMNPNPVLCGIITFVLLTALSVALLRNEGFDVTQMLYGRYRQYSVTATCLGYLVILSFIKTRYATLGWLFPVVLIFTAFWNMAAYIRYERFVSFYSRDLQASMYSMFYNDVALLHTPWYDRNNFTPFFKEAVRKGYYSPPLSKFPTPRQILKAIGTQEDGPVSINEKRLTGEENLFGCHKKLILDNYGYDHPQPTSTGDFGKELYLAFYQKDIVHLVAASTVTPLFQKNENVNWQAQLPLCRLRPGSYRVSSLSIDHGRIRAHRIPYELIIPQHATLEKLENPQIR</sequence>
<reference evidence="2 3" key="1">
    <citation type="submission" date="2019-10" db="EMBL/GenBank/DDBJ databases">
        <title>Draft Genome Sequence of Cytophagaceae sp. SJW1-29.</title>
        <authorList>
            <person name="Choi A."/>
        </authorList>
    </citation>
    <scope>NUCLEOTIDE SEQUENCE [LARGE SCALE GENOMIC DNA]</scope>
    <source>
        <strain evidence="2 3">SJW1-29</strain>
    </source>
</reference>
<feature type="transmembrane region" description="Helical" evidence="1">
    <location>
        <begin position="125"/>
        <end position="142"/>
    </location>
</feature>
<keyword evidence="3" id="KW-1185">Reference proteome</keyword>
<dbReference type="Proteomes" id="UP000479293">
    <property type="component" value="Unassembled WGS sequence"/>
</dbReference>
<feature type="transmembrane region" description="Helical" evidence="1">
    <location>
        <begin position="14"/>
        <end position="35"/>
    </location>
</feature>
<evidence type="ECO:0000256" key="1">
    <source>
        <dbReference type="SAM" id="Phobius"/>
    </source>
</evidence>